<dbReference type="Proteomes" id="UP000307602">
    <property type="component" value="Unassembled WGS sequence"/>
</dbReference>
<dbReference type="RefSeq" id="WP_135875192.1">
    <property type="nucleotide sequence ID" value="NZ_SRSO01000002.1"/>
</dbReference>
<name>A0A4S1E258_9FLAO</name>
<dbReference type="OrthoDB" id="1416011at2"/>
<evidence type="ECO:0000313" key="2">
    <source>
        <dbReference type="EMBL" id="TGV04433.1"/>
    </source>
</evidence>
<evidence type="ECO:0000259" key="1">
    <source>
        <dbReference type="Pfam" id="PF03016"/>
    </source>
</evidence>
<evidence type="ECO:0000313" key="3">
    <source>
        <dbReference type="Proteomes" id="UP000307602"/>
    </source>
</evidence>
<proteinExistence type="predicted"/>
<keyword evidence="3" id="KW-1185">Reference proteome</keyword>
<comment type="caution">
    <text evidence="2">The sequence shown here is derived from an EMBL/GenBank/DDBJ whole genome shotgun (WGS) entry which is preliminary data.</text>
</comment>
<reference evidence="2 3" key="1">
    <citation type="submission" date="2019-04" db="EMBL/GenBank/DDBJ databases">
        <authorList>
            <person name="Liu A."/>
        </authorList>
    </citation>
    <scope>NUCLEOTIDE SEQUENCE [LARGE SCALE GENOMIC DNA]</scope>
    <source>
        <strain evidence="2 3">RZ03</strain>
    </source>
</reference>
<dbReference type="AlphaFoldDB" id="A0A4S1E258"/>
<feature type="domain" description="Exostosin GT47" evidence="1">
    <location>
        <begin position="217"/>
        <end position="294"/>
    </location>
</feature>
<gene>
    <name evidence="2" type="ORF">EM932_02600</name>
</gene>
<accession>A0A4S1E258</accession>
<organism evidence="2 3">
    <name type="scientific">Flavivirga rizhaonensis</name>
    <dbReference type="NCBI Taxonomy" id="2559571"/>
    <lineage>
        <taxon>Bacteria</taxon>
        <taxon>Pseudomonadati</taxon>
        <taxon>Bacteroidota</taxon>
        <taxon>Flavobacteriia</taxon>
        <taxon>Flavobacteriales</taxon>
        <taxon>Flavobacteriaceae</taxon>
        <taxon>Flavivirga</taxon>
    </lineage>
</organism>
<dbReference type="Pfam" id="PF03016">
    <property type="entry name" value="Exostosin_GT47"/>
    <property type="match status" value="1"/>
</dbReference>
<dbReference type="InterPro" id="IPR040911">
    <property type="entry name" value="Exostosin_GT47"/>
</dbReference>
<dbReference type="EMBL" id="SRSO01000002">
    <property type="protein sequence ID" value="TGV04433.1"/>
    <property type="molecule type" value="Genomic_DNA"/>
</dbReference>
<protein>
    <recommendedName>
        <fullName evidence="1">Exostosin GT47 domain-containing protein</fullName>
    </recommendedName>
</protein>
<sequence length="348" mass="41109">MLKLFTDIDLLTEENRGLVFPLLFDLHYGYNEYLRDYYTIVKDINDSDVAIFPLEYSYGLKHHKSLVNDFLTKAKTLNKTIWVYSGGDFGFTINDESIFTFRLSGFKSKLNSQTVIMPSFINDPYDAYLKQKFATINKEKLPRLGFVGHAKGGLKKYVKELLSFLKVNIKRILLSENKDYQSFYPSSIKRAKYLKKLFESDYIITNFILRSDYRAGFKNKEQKENTTAEFYQNIYNNPYTFCLRGAGNFSVRFYETLAVGRIPVLIDTDCELPLSHKIKWSKHCVIIKEENDKSMVEKIQDFHSRFSEESFIEFQNSNRFLWKNLLRREHFFKEVHDDFLLKNTNNSL</sequence>